<feature type="region of interest" description="Disordered" evidence="1">
    <location>
        <begin position="1"/>
        <end position="79"/>
    </location>
</feature>
<protein>
    <submittedName>
        <fullName evidence="2">Uncharacterized protein</fullName>
    </submittedName>
</protein>
<dbReference type="AlphaFoldDB" id="A0A4Y3L259"/>
<evidence type="ECO:0000313" key="3">
    <source>
        <dbReference type="Proteomes" id="UP000317046"/>
    </source>
</evidence>
<evidence type="ECO:0000313" key="2">
    <source>
        <dbReference type="EMBL" id="GEA89746.1"/>
    </source>
</evidence>
<organism evidence="2 3">
    <name type="scientific">Cellulomonas cellasea</name>
    <dbReference type="NCBI Taxonomy" id="43670"/>
    <lineage>
        <taxon>Bacteria</taxon>
        <taxon>Bacillati</taxon>
        <taxon>Actinomycetota</taxon>
        <taxon>Actinomycetes</taxon>
        <taxon>Micrococcales</taxon>
        <taxon>Cellulomonadaceae</taxon>
        <taxon>Cellulomonas</taxon>
    </lineage>
</organism>
<comment type="caution">
    <text evidence="2">The sequence shown here is derived from an EMBL/GenBank/DDBJ whole genome shotgun (WGS) entry which is preliminary data.</text>
</comment>
<feature type="compositionally biased region" description="Low complexity" evidence="1">
    <location>
        <begin position="28"/>
        <end position="45"/>
    </location>
</feature>
<feature type="compositionally biased region" description="Basic and acidic residues" evidence="1">
    <location>
        <begin position="59"/>
        <end position="79"/>
    </location>
</feature>
<reference evidence="2" key="1">
    <citation type="submission" date="2019-06" db="EMBL/GenBank/DDBJ databases">
        <title>Whole genome shotgun sequence of Cellulomonas cellasea NBRC 3753.</title>
        <authorList>
            <person name="Hosoyama A."/>
            <person name="Uohara A."/>
            <person name="Ohji S."/>
            <person name="Ichikawa N."/>
        </authorList>
    </citation>
    <scope>NUCLEOTIDE SEQUENCE [LARGE SCALE GENOMIC DNA]</scope>
    <source>
        <strain evidence="2">NBRC 3753</strain>
    </source>
</reference>
<sequence>MPRWDDGVVNAEQPRDVPRDDAPPSPARPVGDAPRAPVRPVRDAPLIPTRSADDSDAGWGERADDGNDDRLLRDVPPHW</sequence>
<accession>A0A4Y3L259</accession>
<proteinExistence type="predicted"/>
<keyword evidence="3" id="KW-1185">Reference proteome</keyword>
<feature type="compositionally biased region" description="Basic and acidic residues" evidence="1">
    <location>
        <begin position="13"/>
        <end position="22"/>
    </location>
</feature>
<dbReference type="Proteomes" id="UP000317046">
    <property type="component" value="Unassembled WGS sequence"/>
</dbReference>
<evidence type="ECO:0000256" key="1">
    <source>
        <dbReference type="SAM" id="MobiDB-lite"/>
    </source>
</evidence>
<dbReference type="EMBL" id="BJLR01000035">
    <property type="protein sequence ID" value="GEA89746.1"/>
    <property type="molecule type" value="Genomic_DNA"/>
</dbReference>
<name>A0A4Y3L259_9CELL</name>
<gene>
    <name evidence="2" type="ORF">CCE01nite_36950</name>
</gene>